<keyword evidence="2" id="KW-0808">Transferase</keyword>
<dbReference type="GO" id="GO:0016301">
    <property type="term" value="F:kinase activity"/>
    <property type="evidence" value="ECO:0007669"/>
    <property type="project" value="UniProtKB-KW"/>
</dbReference>
<gene>
    <name evidence="11" type="ORF">A2966_01775</name>
</gene>
<dbReference type="Pfam" id="PF13793">
    <property type="entry name" value="Pribosyltran_N"/>
    <property type="match status" value="1"/>
</dbReference>
<dbReference type="NCBIfam" id="TIGR01251">
    <property type="entry name" value="ribP_PPkin"/>
    <property type="match status" value="1"/>
</dbReference>
<dbReference type="Pfam" id="PF14572">
    <property type="entry name" value="Pribosyl_synth"/>
    <property type="match status" value="1"/>
</dbReference>
<evidence type="ECO:0000256" key="2">
    <source>
        <dbReference type="ARBA" id="ARBA00022679"/>
    </source>
</evidence>
<dbReference type="PANTHER" id="PTHR10210:SF32">
    <property type="entry name" value="RIBOSE-PHOSPHATE PYROPHOSPHOKINASE 2"/>
    <property type="match status" value="1"/>
</dbReference>
<dbReference type="GO" id="GO:0006015">
    <property type="term" value="P:5-phosphoribose 1-diphosphate biosynthetic process"/>
    <property type="evidence" value="ECO:0007669"/>
    <property type="project" value="TreeGrafter"/>
</dbReference>
<comment type="catalytic activity">
    <reaction evidence="9">
        <text>D-ribose 5-phosphate + ATP = 5-phospho-alpha-D-ribose 1-diphosphate + AMP + H(+)</text>
        <dbReference type="Rhea" id="RHEA:15609"/>
        <dbReference type="ChEBI" id="CHEBI:15378"/>
        <dbReference type="ChEBI" id="CHEBI:30616"/>
        <dbReference type="ChEBI" id="CHEBI:58017"/>
        <dbReference type="ChEBI" id="CHEBI:78346"/>
        <dbReference type="ChEBI" id="CHEBI:456215"/>
        <dbReference type="EC" id="2.7.6.1"/>
    </reaction>
</comment>
<keyword evidence="7" id="KW-0067">ATP-binding</keyword>
<proteinExistence type="predicted"/>
<dbReference type="GO" id="GO:0004749">
    <property type="term" value="F:ribose phosphate diphosphokinase activity"/>
    <property type="evidence" value="ECO:0007669"/>
    <property type="project" value="UniProtKB-EC"/>
</dbReference>
<evidence type="ECO:0000256" key="7">
    <source>
        <dbReference type="ARBA" id="ARBA00022840"/>
    </source>
</evidence>
<dbReference type="EMBL" id="MGAR01000010">
    <property type="protein sequence ID" value="OGK52378.1"/>
    <property type="molecule type" value="Genomic_DNA"/>
</dbReference>
<evidence type="ECO:0000313" key="11">
    <source>
        <dbReference type="EMBL" id="OGK52378.1"/>
    </source>
</evidence>
<dbReference type="SMART" id="SM01400">
    <property type="entry name" value="Pribosyltran_N"/>
    <property type="match status" value="1"/>
</dbReference>
<keyword evidence="3" id="KW-0479">Metal-binding</keyword>
<dbReference type="InterPro" id="IPR029057">
    <property type="entry name" value="PRTase-like"/>
</dbReference>
<dbReference type="GO" id="GO:0006164">
    <property type="term" value="P:purine nucleotide biosynthetic process"/>
    <property type="evidence" value="ECO:0007669"/>
    <property type="project" value="TreeGrafter"/>
</dbReference>
<dbReference type="InterPro" id="IPR005946">
    <property type="entry name" value="Rib-P_diPkinase"/>
</dbReference>
<dbReference type="Gene3D" id="3.40.50.2020">
    <property type="match status" value="2"/>
</dbReference>
<reference evidence="11 12" key="1">
    <citation type="journal article" date="2016" name="Nat. Commun.">
        <title>Thousands of microbial genomes shed light on interconnected biogeochemical processes in an aquifer system.</title>
        <authorList>
            <person name="Anantharaman K."/>
            <person name="Brown C.T."/>
            <person name="Hug L.A."/>
            <person name="Sharon I."/>
            <person name="Castelle C.J."/>
            <person name="Probst A.J."/>
            <person name="Thomas B.C."/>
            <person name="Singh A."/>
            <person name="Wilkins M.J."/>
            <person name="Karaoz U."/>
            <person name="Brodie E.L."/>
            <person name="Williams K.H."/>
            <person name="Hubbard S.S."/>
            <person name="Banfield J.F."/>
        </authorList>
    </citation>
    <scope>NUCLEOTIDE SEQUENCE [LARGE SCALE GENOMIC DNA]</scope>
</reference>
<evidence type="ECO:0000256" key="8">
    <source>
        <dbReference type="ARBA" id="ARBA00022842"/>
    </source>
</evidence>
<protein>
    <recommendedName>
        <fullName evidence="1">ribose-phosphate diphosphokinase</fullName>
        <ecNumber evidence="1">2.7.6.1</ecNumber>
    </recommendedName>
</protein>
<evidence type="ECO:0000256" key="5">
    <source>
        <dbReference type="ARBA" id="ARBA00022741"/>
    </source>
</evidence>
<evidence type="ECO:0000313" key="12">
    <source>
        <dbReference type="Proteomes" id="UP000176480"/>
    </source>
</evidence>
<evidence type="ECO:0000256" key="9">
    <source>
        <dbReference type="ARBA" id="ARBA00049535"/>
    </source>
</evidence>
<dbReference type="GO" id="GO:0005524">
    <property type="term" value="F:ATP binding"/>
    <property type="evidence" value="ECO:0007669"/>
    <property type="project" value="UniProtKB-KW"/>
</dbReference>
<dbReference type="PANTHER" id="PTHR10210">
    <property type="entry name" value="RIBOSE-PHOSPHATE DIPHOSPHOKINASE FAMILY MEMBER"/>
    <property type="match status" value="1"/>
</dbReference>
<evidence type="ECO:0000256" key="3">
    <source>
        <dbReference type="ARBA" id="ARBA00022723"/>
    </source>
</evidence>
<dbReference type="GO" id="GO:0002189">
    <property type="term" value="C:ribose phosphate diphosphokinase complex"/>
    <property type="evidence" value="ECO:0007669"/>
    <property type="project" value="TreeGrafter"/>
</dbReference>
<dbReference type="InterPro" id="IPR000836">
    <property type="entry name" value="PRTase_dom"/>
</dbReference>
<dbReference type="InterPro" id="IPR029099">
    <property type="entry name" value="Pribosyltran_N"/>
</dbReference>
<evidence type="ECO:0000256" key="6">
    <source>
        <dbReference type="ARBA" id="ARBA00022777"/>
    </source>
</evidence>
<dbReference type="EC" id="2.7.6.1" evidence="1"/>
<keyword evidence="6" id="KW-0418">Kinase</keyword>
<feature type="domain" description="Ribose-phosphate pyrophosphokinase N-terminal" evidence="10">
    <location>
        <begin position="7"/>
        <end position="123"/>
    </location>
</feature>
<dbReference type="Proteomes" id="UP000176480">
    <property type="component" value="Unassembled WGS sequence"/>
</dbReference>
<keyword evidence="5" id="KW-0547">Nucleotide-binding</keyword>
<dbReference type="CDD" id="cd06223">
    <property type="entry name" value="PRTases_typeI"/>
    <property type="match status" value="1"/>
</dbReference>
<dbReference type="AlphaFoldDB" id="A0A1F7J9T0"/>
<evidence type="ECO:0000256" key="1">
    <source>
        <dbReference type="ARBA" id="ARBA00013247"/>
    </source>
</evidence>
<keyword evidence="8" id="KW-0460">Magnesium</keyword>
<name>A0A1F7J9T0_9BACT</name>
<dbReference type="STRING" id="1802067.A2966_01775"/>
<evidence type="ECO:0000259" key="10">
    <source>
        <dbReference type="Pfam" id="PF13793"/>
    </source>
</evidence>
<keyword evidence="4" id="KW-0545">Nucleotide biosynthesis</keyword>
<dbReference type="FunFam" id="3.40.50.2020:FF:000007">
    <property type="entry name" value="Ribose-phosphate pyrophosphokinase"/>
    <property type="match status" value="1"/>
</dbReference>
<evidence type="ECO:0000256" key="4">
    <source>
        <dbReference type="ARBA" id="ARBA00022727"/>
    </source>
</evidence>
<dbReference type="SUPFAM" id="SSF53271">
    <property type="entry name" value="PRTase-like"/>
    <property type="match status" value="2"/>
</dbReference>
<accession>A0A1F7J9T0</accession>
<sequence>MLYFFMLKLFSGSANLHLSKEVAKLLNTPLAEAEIVRFGNSEVKVTVQEDVQDDYCVIIQATSNPTDTHIMEMALFCDALRRQEAQKVMGIIPYFGYAKQDIQHRPGECVSVNVVIKLFETIGFNKLITLDLHDEGSAGIFTIPFKNASAFPLLAHKIADFFKNEKVDLNKVALVSPDQGAVEKVRKFGIEFYGTEKFNEVVIEKKRDQNVMHKAEPYDLYGDIKGKIAIIVDDMVVSGSTMIPAINLCLARGATEVYAAAVHHDFTEGAAERLQNSKLIKFFTTNTIAFKPGDEFAKMIEYSVAPVIAEELQTLKNKDKLYPKQ</sequence>
<organism evidence="11 12">
    <name type="scientific">Candidatus Roizmanbacteria bacterium RIFCSPLOWO2_01_FULL_41_22</name>
    <dbReference type="NCBI Taxonomy" id="1802067"/>
    <lineage>
        <taxon>Bacteria</taxon>
        <taxon>Candidatus Roizmaniibacteriota</taxon>
    </lineage>
</organism>
<comment type="caution">
    <text evidence="11">The sequence shown here is derived from an EMBL/GenBank/DDBJ whole genome shotgun (WGS) entry which is preliminary data.</text>
</comment>
<dbReference type="GO" id="GO:0005737">
    <property type="term" value="C:cytoplasm"/>
    <property type="evidence" value="ECO:0007669"/>
    <property type="project" value="TreeGrafter"/>
</dbReference>
<dbReference type="GO" id="GO:0000287">
    <property type="term" value="F:magnesium ion binding"/>
    <property type="evidence" value="ECO:0007669"/>
    <property type="project" value="InterPro"/>
</dbReference>